<dbReference type="EMBL" id="KB405095">
    <property type="protein sequence ID" value="EMF51826.1"/>
    <property type="molecule type" value="Genomic_DNA"/>
</dbReference>
<protein>
    <submittedName>
        <fullName evidence="2">Uncharacterized protein</fullName>
    </submittedName>
</protein>
<evidence type="ECO:0000256" key="1">
    <source>
        <dbReference type="SAM" id="MobiDB-lite"/>
    </source>
</evidence>
<organism evidence="2 3">
    <name type="scientific">Streptomyces bottropensis ATCC 25435</name>
    <dbReference type="NCBI Taxonomy" id="1054862"/>
    <lineage>
        <taxon>Bacteria</taxon>
        <taxon>Bacillati</taxon>
        <taxon>Actinomycetota</taxon>
        <taxon>Actinomycetes</taxon>
        <taxon>Kitasatosporales</taxon>
        <taxon>Streptomycetaceae</taxon>
        <taxon>Streptomyces</taxon>
    </lineage>
</organism>
<dbReference type="Proteomes" id="UP000030760">
    <property type="component" value="Unassembled WGS sequence"/>
</dbReference>
<feature type="compositionally biased region" description="Basic residues" evidence="1">
    <location>
        <begin position="1"/>
        <end position="11"/>
    </location>
</feature>
<gene>
    <name evidence="2" type="ORF">SBD_6348</name>
</gene>
<evidence type="ECO:0000313" key="2">
    <source>
        <dbReference type="EMBL" id="EMF51826.1"/>
    </source>
</evidence>
<dbReference type="AlphaFoldDB" id="M3E6U9"/>
<feature type="region of interest" description="Disordered" evidence="1">
    <location>
        <begin position="1"/>
        <end position="48"/>
    </location>
</feature>
<sequence>MDVGHAHHLLARPRDGSRVQAPPRGPPTHGERPPGRNAVPPPARPMPPRLMRALARGRRECAPAPPDGWFSVPWRVVGDADNGHALGAEDIGGPGGGGRT</sequence>
<accession>M3E6U9</accession>
<name>M3E6U9_9ACTN</name>
<proteinExistence type="predicted"/>
<reference evidence="3" key="1">
    <citation type="journal article" date="2013" name="Genome Announc.">
        <title>Draft Genome Sequence of Streptomyces bottropensis ATCC 25435, a Bottromycin-Producing Actinomycete.</title>
        <authorList>
            <person name="Zhang H."/>
            <person name="Zhou W."/>
            <person name="Zhuang Y."/>
            <person name="Liang X."/>
            <person name="Liu T."/>
        </authorList>
    </citation>
    <scope>NUCLEOTIDE SEQUENCE [LARGE SCALE GENOMIC DNA]</scope>
    <source>
        <strain evidence="3">ATCC 25435</strain>
    </source>
</reference>
<feature type="compositionally biased region" description="Pro residues" evidence="1">
    <location>
        <begin position="39"/>
        <end position="48"/>
    </location>
</feature>
<evidence type="ECO:0000313" key="3">
    <source>
        <dbReference type="Proteomes" id="UP000030760"/>
    </source>
</evidence>